<organism evidence="2 3">
    <name type="scientific">Hyaloscypha hepaticicola</name>
    <dbReference type="NCBI Taxonomy" id="2082293"/>
    <lineage>
        <taxon>Eukaryota</taxon>
        <taxon>Fungi</taxon>
        <taxon>Dikarya</taxon>
        <taxon>Ascomycota</taxon>
        <taxon>Pezizomycotina</taxon>
        <taxon>Leotiomycetes</taxon>
        <taxon>Helotiales</taxon>
        <taxon>Hyaloscyphaceae</taxon>
        <taxon>Hyaloscypha</taxon>
    </lineage>
</organism>
<keyword evidence="3" id="KW-1185">Reference proteome</keyword>
<dbReference type="EMBL" id="KZ613470">
    <property type="protein sequence ID" value="PMD25471.1"/>
    <property type="molecule type" value="Genomic_DNA"/>
</dbReference>
<dbReference type="InterPro" id="IPR010730">
    <property type="entry name" value="HET"/>
</dbReference>
<reference evidence="2 3" key="1">
    <citation type="submission" date="2016-05" db="EMBL/GenBank/DDBJ databases">
        <title>A degradative enzymes factory behind the ericoid mycorrhizal symbiosis.</title>
        <authorList>
            <consortium name="DOE Joint Genome Institute"/>
            <person name="Martino E."/>
            <person name="Morin E."/>
            <person name="Grelet G."/>
            <person name="Kuo A."/>
            <person name="Kohler A."/>
            <person name="Daghino S."/>
            <person name="Barry K."/>
            <person name="Choi C."/>
            <person name="Cichocki N."/>
            <person name="Clum A."/>
            <person name="Copeland A."/>
            <person name="Hainaut M."/>
            <person name="Haridas S."/>
            <person name="Labutti K."/>
            <person name="Lindquist E."/>
            <person name="Lipzen A."/>
            <person name="Khouja H.-R."/>
            <person name="Murat C."/>
            <person name="Ohm R."/>
            <person name="Olson A."/>
            <person name="Spatafora J."/>
            <person name="Veneault-Fourrey C."/>
            <person name="Henrissat B."/>
            <person name="Grigoriev I."/>
            <person name="Martin F."/>
            <person name="Perotto S."/>
        </authorList>
    </citation>
    <scope>NUCLEOTIDE SEQUENCE [LARGE SCALE GENOMIC DNA]</scope>
    <source>
        <strain evidence="2 3">UAMH 7357</strain>
    </source>
</reference>
<accession>A0A2J6QGS0</accession>
<dbReference type="Pfam" id="PF06985">
    <property type="entry name" value="HET"/>
    <property type="match status" value="1"/>
</dbReference>
<proteinExistence type="predicted"/>
<evidence type="ECO:0000313" key="3">
    <source>
        <dbReference type="Proteomes" id="UP000235672"/>
    </source>
</evidence>
<protein>
    <submittedName>
        <fullName evidence="2">HET-domain-containing protein</fullName>
    </submittedName>
</protein>
<sequence>MLARHSKLEATFHHRRLSSPRSIRLLRLLPSPEFQSALDVNLTEVSLDAVTDDEISYEALSYVWGSRCGTKSIRCDDKLHLVTPNCQSALRHLRLRDKNRILWVDAICIDQENGAVSVEERNSQVVLMGEIYKTATRTLCWFGEGNDFTDELMAHLNRIGTCPSQRGLKKLLLFEEKLREEGLLDPDASALNHIFCHPWHSRIWTVQEATYSQECQVVCGKSSIPWGIYSAAARFLVFEEFIEQLDPNAHKSYLGIDIRNVLRDYLRKIPSPNLNLRLEDEEDERDRRVVFLTSCLSDVNQLQATEPKDKIFGIHALYADLGIPLPPVNYENSLSRVYEEAAVAMITWSRTLKVLGDACHNHRNTAFPSWVPDWSDGNIKIFTPSGNATGGSQVTKTSSKTLNPRLGELHVQGKVIGTVLDWKKNASVTALFPTHPERCEMPILTHKLDGLVQDVETLRLWIEKTSFFRQLHNLLQGSPDICQVNLVEDTFLDLLNQDSYSEANEVFSIWLDILKYPDTKHNLSLGETLVESWKTADESTAARWTTELTNCAVIMASLLADSVQHDDGRDLSHASEILDLINQFSASLADKTLILAQLDSFGKTYLGTSFHTVVAGDRIVLLEGAEWPVVLRQSGRKWRFVGPAFLNGIMDNEAWSDENGQVHGMRKFVLV</sequence>
<dbReference type="PANTHER" id="PTHR24148">
    <property type="entry name" value="ANKYRIN REPEAT DOMAIN-CONTAINING PROTEIN 39 HOMOLOG-RELATED"/>
    <property type="match status" value="1"/>
</dbReference>
<evidence type="ECO:0000313" key="2">
    <source>
        <dbReference type="EMBL" id="PMD25471.1"/>
    </source>
</evidence>
<dbReference type="PANTHER" id="PTHR24148:SF82">
    <property type="entry name" value="HETEROKARYON INCOMPATIBILITY DOMAIN-CONTAINING PROTEIN"/>
    <property type="match status" value="1"/>
</dbReference>
<evidence type="ECO:0000259" key="1">
    <source>
        <dbReference type="Pfam" id="PF06985"/>
    </source>
</evidence>
<name>A0A2J6QGS0_9HELO</name>
<gene>
    <name evidence="2" type="ORF">NA56DRAFT_593557</name>
</gene>
<dbReference type="AlphaFoldDB" id="A0A2J6QGS0"/>
<feature type="domain" description="Heterokaryon incompatibility" evidence="1">
    <location>
        <begin position="57"/>
        <end position="208"/>
    </location>
</feature>
<dbReference type="InterPro" id="IPR052895">
    <property type="entry name" value="HetReg/Transcr_Mod"/>
</dbReference>
<dbReference type="Proteomes" id="UP000235672">
    <property type="component" value="Unassembled WGS sequence"/>
</dbReference>
<dbReference type="OrthoDB" id="194358at2759"/>